<dbReference type="EMBL" id="LR134405">
    <property type="protein sequence ID" value="VEH67213.1"/>
    <property type="molecule type" value="Genomic_DNA"/>
</dbReference>
<keyword evidence="1" id="KW-0472">Membrane</keyword>
<accession>A0A448MQ98</accession>
<proteinExistence type="predicted"/>
<dbReference type="Proteomes" id="UP000278733">
    <property type="component" value="Chromosome"/>
</dbReference>
<gene>
    <name evidence="2" type="primary">rnfG_1</name>
    <name evidence="2" type="ORF">NCTC8284_02399</name>
</gene>
<dbReference type="KEGG" id="rpne:NCTC8284_02399"/>
<keyword evidence="1" id="KW-1133">Transmembrane helix</keyword>
<evidence type="ECO:0000313" key="2">
    <source>
        <dbReference type="EMBL" id="VEH67213.1"/>
    </source>
</evidence>
<sequence>MGIFKITSRYAVILGLVALICTAISSGIFFLTKEKIDETMAAQQRERLLEVIPHDYLIIILWKVRSFQRMKI</sequence>
<name>A0A448MQ98_9PAST</name>
<keyword evidence="1" id="KW-0812">Transmembrane</keyword>
<reference evidence="2 3" key="1">
    <citation type="submission" date="2018-12" db="EMBL/GenBank/DDBJ databases">
        <authorList>
            <consortium name="Pathogen Informatics"/>
        </authorList>
    </citation>
    <scope>NUCLEOTIDE SEQUENCE [LARGE SCALE GENOMIC DNA]</scope>
    <source>
        <strain evidence="2 3">NCTC8284</strain>
    </source>
</reference>
<evidence type="ECO:0000313" key="3">
    <source>
        <dbReference type="Proteomes" id="UP000278733"/>
    </source>
</evidence>
<feature type="transmembrane region" description="Helical" evidence="1">
    <location>
        <begin position="12"/>
        <end position="31"/>
    </location>
</feature>
<organism evidence="2 3">
    <name type="scientific">Rodentibacter pneumotropicus</name>
    <dbReference type="NCBI Taxonomy" id="758"/>
    <lineage>
        <taxon>Bacteria</taxon>
        <taxon>Pseudomonadati</taxon>
        <taxon>Pseudomonadota</taxon>
        <taxon>Gammaproteobacteria</taxon>
        <taxon>Pasteurellales</taxon>
        <taxon>Pasteurellaceae</taxon>
        <taxon>Rodentibacter</taxon>
    </lineage>
</organism>
<dbReference type="AlphaFoldDB" id="A0A448MQ98"/>
<protein>
    <submittedName>
        <fullName evidence="2">Electron transport complex protein RnfG</fullName>
    </submittedName>
</protein>
<evidence type="ECO:0000256" key="1">
    <source>
        <dbReference type="SAM" id="Phobius"/>
    </source>
</evidence>